<proteinExistence type="predicted"/>
<dbReference type="InterPro" id="IPR016181">
    <property type="entry name" value="Acyl_CoA_acyltransferase"/>
</dbReference>
<dbReference type="PROSITE" id="PS51186">
    <property type="entry name" value="GNAT"/>
    <property type="match status" value="2"/>
</dbReference>
<dbReference type="CDD" id="cd04301">
    <property type="entry name" value="NAT_SF"/>
    <property type="match status" value="2"/>
</dbReference>
<sequence>MDLQVKVQLSDKEKNDAFSIVKECNQVDQTYRIPYLDSNYNDNPNMPAFILAFVDEALVGFLSIYADEPHEAEVSIYVAPAYRCQGIAKALVNEFKKTAKRYQLINIHYISETNFLDRYPDFWNKYSAKIDENEIWLEQDSRQFYLDDVSDIEVALADLSLISDIANFQSQEFGTTLTCAEKYAREAVLDETCRLYVLRKDGRVRASCSVDISLGTNYLFGLAVEKGYQGQGLGSYLVKYILNDLHKINGRLCQIVVEVVNTGALRLYQRLGFEKKSEIVYLERKENL</sequence>
<reference evidence="2 3" key="1">
    <citation type="submission" date="2016-01" db="EMBL/GenBank/DDBJ databases">
        <title>Highly variable Streptococcus oralis are common among viridans streptococci isolated from primates.</title>
        <authorList>
            <person name="Denapaite D."/>
            <person name="Rieger M."/>
            <person name="Koendgen S."/>
            <person name="Brueckner R."/>
            <person name="Ochigava I."/>
            <person name="Kappeler P."/>
            <person name="Maetz-Rensing K."/>
            <person name="Leendertz F."/>
            <person name="Hakenbeck R."/>
        </authorList>
    </citation>
    <scope>NUCLEOTIDE SEQUENCE [LARGE SCALE GENOMIC DNA]</scope>
    <source>
        <strain evidence="2 3">DD07</strain>
    </source>
</reference>
<dbReference type="PANTHER" id="PTHR43617">
    <property type="entry name" value="L-AMINO ACID N-ACETYLTRANSFERASE"/>
    <property type="match status" value="1"/>
</dbReference>
<dbReference type="SUPFAM" id="SSF55729">
    <property type="entry name" value="Acyl-CoA N-acyltransferases (Nat)"/>
    <property type="match status" value="2"/>
</dbReference>
<dbReference type="EMBL" id="LQRC01000086">
    <property type="protein sequence ID" value="KXT72856.1"/>
    <property type="molecule type" value="Genomic_DNA"/>
</dbReference>
<name>A0A139N9W0_STRGN</name>
<evidence type="ECO:0000313" key="3">
    <source>
        <dbReference type="Proteomes" id="UP000070096"/>
    </source>
</evidence>
<evidence type="ECO:0000259" key="1">
    <source>
        <dbReference type="PROSITE" id="PS51186"/>
    </source>
</evidence>
<accession>A0A139N9W0</accession>
<dbReference type="InterPro" id="IPR000182">
    <property type="entry name" value="GNAT_dom"/>
</dbReference>
<feature type="domain" description="N-acetyltransferase" evidence="1">
    <location>
        <begin position="152"/>
        <end position="288"/>
    </location>
</feature>
<dbReference type="InterPro" id="IPR050276">
    <property type="entry name" value="MshD_Acetyltransferase"/>
</dbReference>
<comment type="caution">
    <text evidence="2">The sequence shown here is derived from an EMBL/GenBank/DDBJ whole genome shotgun (WGS) entry which is preliminary data.</text>
</comment>
<protein>
    <submittedName>
        <fullName evidence="2">Acetyltransferase, GNAT family</fullName>
    </submittedName>
</protein>
<dbReference type="Gene3D" id="3.40.630.30">
    <property type="match status" value="2"/>
</dbReference>
<dbReference type="GO" id="GO:0016747">
    <property type="term" value="F:acyltransferase activity, transferring groups other than amino-acyl groups"/>
    <property type="evidence" value="ECO:0007669"/>
    <property type="project" value="InterPro"/>
</dbReference>
<keyword evidence="2" id="KW-0808">Transferase</keyword>
<evidence type="ECO:0000313" key="2">
    <source>
        <dbReference type="EMBL" id="KXT72856.1"/>
    </source>
</evidence>
<dbReference type="Pfam" id="PF00583">
    <property type="entry name" value="Acetyltransf_1"/>
    <property type="match status" value="2"/>
</dbReference>
<dbReference type="Proteomes" id="UP000070096">
    <property type="component" value="Unassembled WGS sequence"/>
</dbReference>
<feature type="domain" description="N-acetyltransferase" evidence="1">
    <location>
        <begin position="7"/>
        <end position="142"/>
    </location>
</feature>
<gene>
    <name evidence="2" type="ORF">SGODD07_00578</name>
</gene>
<dbReference type="PATRIC" id="fig|1302.21.peg.650"/>
<dbReference type="AlphaFoldDB" id="A0A139N9W0"/>
<organism evidence="2 3">
    <name type="scientific">Streptococcus gordonii</name>
    <dbReference type="NCBI Taxonomy" id="1302"/>
    <lineage>
        <taxon>Bacteria</taxon>
        <taxon>Bacillati</taxon>
        <taxon>Bacillota</taxon>
        <taxon>Bacilli</taxon>
        <taxon>Lactobacillales</taxon>
        <taxon>Streptococcaceae</taxon>
        <taxon>Streptococcus</taxon>
    </lineage>
</organism>